<evidence type="ECO:0000256" key="2">
    <source>
        <dbReference type="ARBA" id="ARBA00010271"/>
    </source>
</evidence>
<dbReference type="GeneID" id="112280650"/>
<keyword evidence="9" id="KW-1185">Reference proteome</keyword>
<dbReference type="GO" id="GO:0000139">
    <property type="term" value="C:Golgi membrane"/>
    <property type="evidence" value="ECO:0007669"/>
    <property type="project" value="UniProtKB-SubCell"/>
</dbReference>
<dbReference type="EMBL" id="ABEU02000003">
    <property type="protein sequence ID" value="PNR57856.1"/>
    <property type="molecule type" value="Genomic_DNA"/>
</dbReference>
<protein>
    <recommendedName>
        <fullName evidence="6">Exostosin GT47 domain-containing protein</fullName>
    </recommendedName>
</protein>
<dbReference type="PaxDb" id="3218-PP1S47_67V6.1"/>
<reference evidence="7 9" key="2">
    <citation type="journal article" date="2018" name="Plant J.">
        <title>The Physcomitrella patens chromosome-scale assembly reveals moss genome structure and evolution.</title>
        <authorList>
            <person name="Lang D."/>
            <person name="Ullrich K.K."/>
            <person name="Murat F."/>
            <person name="Fuchs J."/>
            <person name="Jenkins J."/>
            <person name="Haas F.B."/>
            <person name="Piednoel M."/>
            <person name="Gundlach H."/>
            <person name="Van Bel M."/>
            <person name="Meyberg R."/>
            <person name="Vives C."/>
            <person name="Morata J."/>
            <person name="Symeonidi A."/>
            <person name="Hiss M."/>
            <person name="Muchero W."/>
            <person name="Kamisugi Y."/>
            <person name="Saleh O."/>
            <person name="Blanc G."/>
            <person name="Decker E.L."/>
            <person name="van Gessel N."/>
            <person name="Grimwood J."/>
            <person name="Hayes R.D."/>
            <person name="Graham S.W."/>
            <person name="Gunter L.E."/>
            <person name="McDaniel S.F."/>
            <person name="Hoernstein S.N.W."/>
            <person name="Larsson A."/>
            <person name="Li F.W."/>
            <person name="Perroud P.F."/>
            <person name="Phillips J."/>
            <person name="Ranjan P."/>
            <person name="Rokshar D.S."/>
            <person name="Rothfels C.J."/>
            <person name="Schneider L."/>
            <person name="Shu S."/>
            <person name="Stevenson D.W."/>
            <person name="Thummler F."/>
            <person name="Tillich M."/>
            <person name="Villarreal Aguilar J.C."/>
            <person name="Widiez T."/>
            <person name="Wong G.K."/>
            <person name="Wymore A."/>
            <person name="Zhang Y."/>
            <person name="Zimmer A.D."/>
            <person name="Quatrano R.S."/>
            <person name="Mayer K.F.X."/>
            <person name="Goodstein D."/>
            <person name="Casacuberta J.M."/>
            <person name="Vandepoele K."/>
            <person name="Reski R."/>
            <person name="Cuming A.C."/>
            <person name="Tuskan G.A."/>
            <person name="Maumus F."/>
            <person name="Salse J."/>
            <person name="Schmutz J."/>
            <person name="Rensing S.A."/>
        </authorList>
    </citation>
    <scope>NUCLEOTIDE SEQUENCE [LARGE SCALE GENOMIC DNA]</scope>
    <source>
        <strain evidence="8 9">cv. Gransden 2004</strain>
    </source>
</reference>
<evidence type="ECO:0000256" key="3">
    <source>
        <dbReference type="ARBA" id="ARBA00022968"/>
    </source>
</evidence>
<dbReference type="RefSeq" id="XP_024372133.1">
    <property type="nucleotide sequence ID" value="XM_024516365.2"/>
</dbReference>
<keyword evidence="5" id="KW-0812">Transmembrane</keyword>
<dbReference type="InterPro" id="IPR040911">
    <property type="entry name" value="Exostosin_GT47"/>
</dbReference>
<keyword evidence="4" id="KW-0333">Golgi apparatus</keyword>
<dbReference type="Gramene" id="Pp3c3_23480V3.2">
    <property type="protein sequence ID" value="PAC:32941046.CDS.1"/>
    <property type="gene ID" value="Pp3c3_23480"/>
</dbReference>
<sequence length="522" mass="59793">MVSSSPTLPPLQRRMGIIIPFIALVVISIIVTLLYGNIASQSCPQESIAPGLPFTAPYTLSVPPGNCNCTVFFPQGSHDPLHPSPPSLYCECLDHAETSSNVTLECPKTDKEIQFVDRKVIKEVAQDCPVCTNDARIIEKEVIKEIGKECPEPVPQIVAKEVVQECPKTPWYAKNRSWHYPASLPLCSMDSCFDYSRCDNADELLIYTYYKPGLEPQRYFLRINESKYHTDDPEKACLFLVPFDNIDPWHFQKVEELPYWNGGMNHIVLTFSDKYRRLAPTDEKIGNASIMASDMQETMLRPGFDISIPLPGNYHMRQLQPISPLQRKYLLTFRGKRYIGLTDDGIFRSSKEFREMHNGNDVIVATNCDHATNDYHRREHPELGEGCDEDKEVWKKHNSYEDLMNTTFALVPAGRQPSSYRFIEVLAAGSIPVLIADNYVKPFDSLIPWYTCAIQFPTTEIKRIVNTLRKVSPEEKLKRQRNCLEIYNQYLKDDETLFQTAIRALKARFMGALPHLTQVRRR</sequence>
<dbReference type="PANTHER" id="PTHR11062:SF329">
    <property type="entry name" value="EXOSTOSIN GT47 DOMAIN-CONTAINING PROTEIN"/>
    <property type="match status" value="1"/>
</dbReference>
<dbReference type="Gramene" id="Pp3c3_23480V3.1">
    <property type="protein sequence ID" value="PAC:32941045.CDS.1"/>
    <property type="gene ID" value="Pp3c3_23480"/>
</dbReference>
<gene>
    <name evidence="8" type="primary">LOC112280650</name>
    <name evidence="7" type="ORF">PHYPA_004850</name>
</gene>
<keyword evidence="5" id="KW-0472">Membrane</keyword>
<evidence type="ECO:0000313" key="8">
    <source>
        <dbReference type="EnsemblPlants" id="PAC:32941045.CDS.1"/>
    </source>
</evidence>
<dbReference type="EnsemblPlants" id="Pp3c3_23480V3.2">
    <property type="protein sequence ID" value="PAC:32941046.CDS.1"/>
    <property type="gene ID" value="Pp3c3_23480"/>
</dbReference>
<dbReference type="InterPro" id="IPR004263">
    <property type="entry name" value="Exostosin"/>
</dbReference>
<dbReference type="EnsemblPlants" id="Pp3c3_23480V3.1">
    <property type="protein sequence ID" value="PAC:32941045.CDS.1"/>
    <property type="gene ID" value="Pp3c3_23480"/>
</dbReference>
<evidence type="ECO:0000256" key="5">
    <source>
        <dbReference type="SAM" id="Phobius"/>
    </source>
</evidence>
<reference evidence="8" key="3">
    <citation type="submission" date="2020-12" db="UniProtKB">
        <authorList>
            <consortium name="EnsemblPlants"/>
        </authorList>
    </citation>
    <scope>IDENTIFICATION</scope>
</reference>
<evidence type="ECO:0000259" key="6">
    <source>
        <dbReference type="Pfam" id="PF03016"/>
    </source>
</evidence>
<dbReference type="AlphaFoldDB" id="A0A2K1KVT2"/>
<evidence type="ECO:0000313" key="7">
    <source>
        <dbReference type="EMBL" id="PNR57856.1"/>
    </source>
</evidence>
<dbReference type="OMA" id="CTNDARI"/>
<accession>A0A2K1KVT2</accession>
<dbReference type="RefSeq" id="XP_073388498.1">
    <property type="nucleotide sequence ID" value="XM_073532397.1"/>
</dbReference>
<organism evidence="7">
    <name type="scientific">Physcomitrium patens</name>
    <name type="common">Spreading-leaved earth moss</name>
    <name type="synonym">Physcomitrella patens</name>
    <dbReference type="NCBI Taxonomy" id="3218"/>
    <lineage>
        <taxon>Eukaryota</taxon>
        <taxon>Viridiplantae</taxon>
        <taxon>Streptophyta</taxon>
        <taxon>Embryophyta</taxon>
        <taxon>Bryophyta</taxon>
        <taxon>Bryophytina</taxon>
        <taxon>Bryopsida</taxon>
        <taxon>Funariidae</taxon>
        <taxon>Funariales</taxon>
        <taxon>Funariaceae</taxon>
        <taxon>Physcomitrium</taxon>
    </lineage>
</organism>
<evidence type="ECO:0000256" key="4">
    <source>
        <dbReference type="ARBA" id="ARBA00023034"/>
    </source>
</evidence>
<dbReference type="Proteomes" id="UP000006727">
    <property type="component" value="Chromosome 3"/>
</dbReference>
<dbReference type="GO" id="GO:0016757">
    <property type="term" value="F:glycosyltransferase activity"/>
    <property type="evidence" value="ECO:0007669"/>
    <property type="project" value="InterPro"/>
</dbReference>
<name>A0A2K1KVT2_PHYPA</name>
<reference evidence="7 9" key="1">
    <citation type="journal article" date="2008" name="Science">
        <title>The Physcomitrella genome reveals evolutionary insights into the conquest of land by plants.</title>
        <authorList>
            <person name="Rensing S."/>
            <person name="Lang D."/>
            <person name="Zimmer A."/>
            <person name="Terry A."/>
            <person name="Salamov A."/>
            <person name="Shapiro H."/>
            <person name="Nishiyama T."/>
            <person name="Perroud P.-F."/>
            <person name="Lindquist E."/>
            <person name="Kamisugi Y."/>
            <person name="Tanahashi T."/>
            <person name="Sakakibara K."/>
            <person name="Fujita T."/>
            <person name="Oishi K."/>
            <person name="Shin-I T."/>
            <person name="Kuroki Y."/>
            <person name="Toyoda A."/>
            <person name="Suzuki Y."/>
            <person name="Hashimoto A."/>
            <person name="Yamaguchi K."/>
            <person name="Sugano A."/>
            <person name="Kohara Y."/>
            <person name="Fujiyama A."/>
            <person name="Anterola A."/>
            <person name="Aoki S."/>
            <person name="Ashton N."/>
            <person name="Barbazuk W.B."/>
            <person name="Barker E."/>
            <person name="Bennetzen J."/>
            <person name="Bezanilla M."/>
            <person name="Blankenship R."/>
            <person name="Cho S.H."/>
            <person name="Dutcher S."/>
            <person name="Estelle M."/>
            <person name="Fawcett J.A."/>
            <person name="Gundlach H."/>
            <person name="Hanada K."/>
            <person name="Heyl A."/>
            <person name="Hicks K.A."/>
            <person name="Hugh J."/>
            <person name="Lohr M."/>
            <person name="Mayer K."/>
            <person name="Melkozernov A."/>
            <person name="Murata T."/>
            <person name="Nelson D."/>
            <person name="Pils B."/>
            <person name="Prigge M."/>
            <person name="Reiss B."/>
            <person name="Renner T."/>
            <person name="Rombauts S."/>
            <person name="Rushton P."/>
            <person name="Sanderfoot A."/>
            <person name="Schween G."/>
            <person name="Shiu S.-H."/>
            <person name="Stueber K."/>
            <person name="Theodoulou F.L."/>
            <person name="Tu H."/>
            <person name="Van de Peer Y."/>
            <person name="Verrier P.J."/>
            <person name="Waters E."/>
            <person name="Wood A."/>
            <person name="Yang L."/>
            <person name="Cove D."/>
            <person name="Cuming A."/>
            <person name="Hasebe M."/>
            <person name="Lucas S."/>
            <person name="Mishler D.B."/>
            <person name="Reski R."/>
            <person name="Grigoriev I."/>
            <person name="Quatrano R.S."/>
            <person name="Boore J.L."/>
        </authorList>
    </citation>
    <scope>NUCLEOTIDE SEQUENCE [LARGE SCALE GENOMIC DNA]</scope>
    <source>
        <strain evidence="8 9">cv. Gransden 2004</strain>
    </source>
</reference>
<feature type="transmembrane region" description="Helical" evidence="5">
    <location>
        <begin position="15"/>
        <end position="35"/>
    </location>
</feature>
<feature type="domain" description="Exostosin GT47" evidence="6">
    <location>
        <begin position="219"/>
        <end position="470"/>
    </location>
</feature>
<evidence type="ECO:0000313" key="9">
    <source>
        <dbReference type="Proteomes" id="UP000006727"/>
    </source>
</evidence>
<comment type="subcellular location">
    <subcellularLocation>
        <location evidence="1">Golgi apparatus membrane</location>
        <topology evidence="1">Single-pass type II membrane protein</topology>
    </subcellularLocation>
</comment>
<keyword evidence="3" id="KW-0735">Signal-anchor</keyword>
<keyword evidence="5" id="KW-1133">Transmembrane helix</keyword>
<evidence type="ECO:0000256" key="1">
    <source>
        <dbReference type="ARBA" id="ARBA00004323"/>
    </source>
</evidence>
<dbReference type="OrthoDB" id="1924787at2759"/>
<proteinExistence type="inferred from homology"/>
<comment type="similarity">
    <text evidence="2">Belongs to the glycosyltransferase 47 family.</text>
</comment>
<dbReference type="Pfam" id="PF03016">
    <property type="entry name" value="Exostosin_GT47"/>
    <property type="match status" value="1"/>
</dbReference>
<dbReference type="PANTHER" id="PTHR11062">
    <property type="entry name" value="EXOSTOSIN HEPARAN SULFATE GLYCOSYLTRANSFERASE -RELATED"/>
    <property type="match status" value="1"/>
</dbReference>